<organism evidence="1 2">
    <name type="scientific">Smallanthus sonchifolius</name>
    <dbReference type="NCBI Taxonomy" id="185202"/>
    <lineage>
        <taxon>Eukaryota</taxon>
        <taxon>Viridiplantae</taxon>
        <taxon>Streptophyta</taxon>
        <taxon>Embryophyta</taxon>
        <taxon>Tracheophyta</taxon>
        <taxon>Spermatophyta</taxon>
        <taxon>Magnoliopsida</taxon>
        <taxon>eudicotyledons</taxon>
        <taxon>Gunneridae</taxon>
        <taxon>Pentapetalae</taxon>
        <taxon>asterids</taxon>
        <taxon>campanulids</taxon>
        <taxon>Asterales</taxon>
        <taxon>Asteraceae</taxon>
        <taxon>Asteroideae</taxon>
        <taxon>Heliantheae alliance</taxon>
        <taxon>Millerieae</taxon>
        <taxon>Smallanthus</taxon>
    </lineage>
</organism>
<accession>A0ACB9IL43</accession>
<reference evidence="2" key="1">
    <citation type="journal article" date="2022" name="Mol. Ecol. Resour.">
        <title>The genomes of chicory, endive, great burdock and yacon provide insights into Asteraceae palaeo-polyploidization history and plant inulin production.</title>
        <authorList>
            <person name="Fan W."/>
            <person name="Wang S."/>
            <person name="Wang H."/>
            <person name="Wang A."/>
            <person name="Jiang F."/>
            <person name="Liu H."/>
            <person name="Zhao H."/>
            <person name="Xu D."/>
            <person name="Zhang Y."/>
        </authorList>
    </citation>
    <scope>NUCLEOTIDE SEQUENCE [LARGE SCALE GENOMIC DNA]</scope>
    <source>
        <strain evidence="2">cv. Yunnan</strain>
    </source>
</reference>
<sequence length="83" mass="9516">MHEPKRPLGRDKAKKAASPAAPSKVLEWSTCIVRGVKGKEKEGEPQHRFGEGRERGREWVCGNDVALRRQWGRWRKGEPLRIS</sequence>
<name>A0ACB9IL43_9ASTR</name>
<protein>
    <submittedName>
        <fullName evidence="1">Uncharacterized protein</fullName>
    </submittedName>
</protein>
<dbReference type="EMBL" id="CM042025">
    <property type="protein sequence ID" value="KAI3808248.1"/>
    <property type="molecule type" value="Genomic_DNA"/>
</dbReference>
<reference evidence="1 2" key="2">
    <citation type="journal article" date="2022" name="Mol. Ecol. Resour.">
        <title>The genomes of chicory, endive, great burdock and yacon provide insights into Asteraceae paleo-polyploidization history and plant inulin production.</title>
        <authorList>
            <person name="Fan W."/>
            <person name="Wang S."/>
            <person name="Wang H."/>
            <person name="Wang A."/>
            <person name="Jiang F."/>
            <person name="Liu H."/>
            <person name="Zhao H."/>
            <person name="Xu D."/>
            <person name="Zhang Y."/>
        </authorList>
    </citation>
    <scope>NUCLEOTIDE SEQUENCE [LARGE SCALE GENOMIC DNA]</scope>
    <source>
        <strain evidence="2">cv. Yunnan</strain>
        <tissue evidence="1">Leaves</tissue>
    </source>
</reference>
<gene>
    <name evidence="1" type="ORF">L1987_24197</name>
</gene>
<proteinExistence type="predicted"/>
<evidence type="ECO:0000313" key="1">
    <source>
        <dbReference type="EMBL" id="KAI3808248.1"/>
    </source>
</evidence>
<keyword evidence="2" id="KW-1185">Reference proteome</keyword>
<dbReference type="Proteomes" id="UP001056120">
    <property type="component" value="Linkage Group LG08"/>
</dbReference>
<comment type="caution">
    <text evidence="1">The sequence shown here is derived from an EMBL/GenBank/DDBJ whole genome shotgun (WGS) entry which is preliminary data.</text>
</comment>
<evidence type="ECO:0000313" key="2">
    <source>
        <dbReference type="Proteomes" id="UP001056120"/>
    </source>
</evidence>